<sequence length="246" mass="27902">MAPPVSTDTAGPRPRPRPPLEPVRWWRRPWIVPLALFSVTFLLYSVPPYASLDPADARLPIPETPAWYFPVMLVHIFGGTLLTVLVILQVWPWLRSRYPVVHRWSGRIYVLAGIPLVGVPALLIAPFSSTGLGTQVSNTLWAVLWSTFTLLGYVMARRRRFADHREWMLRSFALLYGIAFNRVVILLLLPLAILQAQTGAIPNTEAAITLAIAPASSFLSWVVPLLFVEWWIKYRGPRRRRRPVPA</sequence>
<organism evidence="2 3">
    <name type="scientific">Nocardiopsis lambiniae</name>
    <dbReference type="NCBI Taxonomy" id="3075539"/>
    <lineage>
        <taxon>Bacteria</taxon>
        <taxon>Bacillati</taxon>
        <taxon>Actinomycetota</taxon>
        <taxon>Actinomycetes</taxon>
        <taxon>Streptosporangiales</taxon>
        <taxon>Nocardiopsidaceae</taxon>
        <taxon>Nocardiopsis</taxon>
    </lineage>
</organism>
<keyword evidence="1" id="KW-0472">Membrane</keyword>
<feature type="transmembrane region" description="Helical" evidence="1">
    <location>
        <begin position="168"/>
        <end position="194"/>
    </location>
</feature>
<reference evidence="3" key="1">
    <citation type="submission" date="2023-07" db="EMBL/GenBank/DDBJ databases">
        <title>30 novel species of actinomycetes from the DSMZ collection.</title>
        <authorList>
            <person name="Nouioui I."/>
        </authorList>
    </citation>
    <scope>NUCLEOTIDE SEQUENCE [LARGE SCALE GENOMIC DNA]</scope>
    <source>
        <strain evidence="3">DSM 44743</strain>
    </source>
</reference>
<evidence type="ECO:0000313" key="3">
    <source>
        <dbReference type="Proteomes" id="UP001183390"/>
    </source>
</evidence>
<name>A0ABU2MH70_9ACTN</name>
<keyword evidence="1" id="KW-0812">Transmembrane</keyword>
<feature type="transmembrane region" description="Helical" evidence="1">
    <location>
        <begin position="67"/>
        <end position="88"/>
    </location>
</feature>
<feature type="transmembrane region" description="Helical" evidence="1">
    <location>
        <begin position="206"/>
        <end position="232"/>
    </location>
</feature>
<feature type="transmembrane region" description="Helical" evidence="1">
    <location>
        <begin position="108"/>
        <end position="127"/>
    </location>
</feature>
<feature type="transmembrane region" description="Helical" evidence="1">
    <location>
        <begin position="30"/>
        <end position="47"/>
    </location>
</feature>
<proteinExistence type="predicted"/>
<dbReference type="RefSeq" id="WP_311514481.1">
    <property type="nucleotide sequence ID" value="NZ_JAVREP010000034.1"/>
</dbReference>
<evidence type="ECO:0000256" key="1">
    <source>
        <dbReference type="SAM" id="Phobius"/>
    </source>
</evidence>
<dbReference type="EMBL" id="JAVREP010000034">
    <property type="protein sequence ID" value="MDT0332043.1"/>
    <property type="molecule type" value="Genomic_DNA"/>
</dbReference>
<dbReference type="InterPro" id="IPR018750">
    <property type="entry name" value="DUF2306_membrane"/>
</dbReference>
<keyword evidence="1" id="KW-1133">Transmembrane helix</keyword>
<accession>A0ABU2MH70</accession>
<feature type="transmembrane region" description="Helical" evidence="1">
    <location>
        <begin position="139"/>
        <end position="156"/>
    </location>
</feature>
<dbReference type="Pfam" id="PF10067">
    <property type="entry name" value="DUF2306"/>
    <property type="match status" value="1"/>
</dbReference>
<comment type="caution">
    <text evidence="2">The sequence shown here is derived from an EMBL/GenBank/DDBJ whole genome shotgun (WGS) entry which is preliminary data.</text>
</comment>
<keyword evidence="3" id="KW-1185">Reference proteome</keyword>
<gene>
    <name evidence="2" type="ORF">RM479_26845</name>
</gene>
<dbReference type="Proteomes" id="UP001183390">
    <property type="component" value="Unassembled WGS sequence"/>
</dbReference>
<evidence type="ECO:0000313" key="2">
    <source>
        <dbReference type="EMBL" id="MDT0332043.1"/>
    </source>
</evidence>
<protein>
    <submittedName>
        <fullName evidence="2">DUF2306 domain-containing protein</fullName>
    </submittedName>
</protein>